<keyword evidence="13" id="KW-1185">Reference proteome</keyword>
<dbReference type="GO" id="GO:0005771">
    <property type="term" value="C:multivesicular body"/>
    <property type="evidence" value="ECO:0007669"/>
    <property type="project" value="TreeGrafter"/>
</dbReference>
<gene>
    <name evidence="12" type="ORF">EV356DRAFT_519385</name>
</gene>
<keyword evidence="6" id="KW-0967">Endosome</keyword>
<feature type="domain" description="Vta1/callose synthase N-terminal" evidence="10">
    <location>
        <begin position="14"/>
        <end position="156"/>
    </location>
</feature>
<feature type="domain" description="Vta1 C-terminal" evidence="11">
    <location>
        <begin position="388"/>
        <end position="422"/>
    </location>
</feature>
<evidence type="ECO:0000313" key="13">
    <source>
        <dbReference type="Proteomes" id="UP000800092"/>
    </source>
</evidence>
<proteinExistence type="inferred from homology"/>
<dbReference type="GO" id="GO:0010008">
    <property type="term" value="C:endosome membrane"/>
    <property type="evidence" value="ECO:0007669"/>
    <property type="project" value="UniProtKB-SubCell"/>
</dbReference>
<dbReference type="Gene3D" id="1.25.40.270">
    <property type="entry name" value="Vacuolar protein sorting-associated protein vta1"/>
    <property type="match status" value="1"/>
</dbReference>
<evidence type="ECO:0000259" key="11">
    <source>
        <dbReference type="Pfam" id="PF18097"/>
    </source>
</evidence>
<keyword evidence="5" id="KW-0963">Cytoplasm</keyword>
<accession>A0A6A6GYP9</accession>
<evidence type="ECO:0000256" key="1">
    <source>
        <dbReference type="ARBA" id="ARBA00004481"/>
    </source>
</evidence>
<keyword evidence="4" id="KW-0813">Transport</keyword>
<dbReference type="AlphaFoldDB" id="A0A6A6GYP9"/>
<keyword evidence="7" id="KW-0653">Protein transport</keyword>
<name>A0A6A6GYP9_VIRVR</name>
<protein>
    <submittedName>
        <fullName evidence="12">DUF605-domain-containing protein</fullName>
    </submittedName>
</protein>
<dbReference type="InterPro" id="IPR044538">
    <property type="entry name" value="Vta1-like"/>
</dbReference>
<evidence type="ECO:0000256" key="4">
    <source>
        <dbReference type="ARBA" id="ARBA00022448"/>
    </source>
</evidence>
<dbReference type="PANTHER" id="PTHR46009">
    <property type="entry name" value="VACUOLAR PROTEIN SORTING-ASSOCIATED PROTEIN VTA1 HOMOLOG"/>
    <property type="match status" value="1"/>
</dbReference>
<evidence type="ECO:0000256" key="7">
    <source>
        <dbReference type="ARBA" id="ARBA00022927"/>
    </source>
</evidence>
<sequence length="425" mass="44585">MVTTLPEKLRTAEISPFALRAAQVEKVRPIISYWCNYWIVQQILSRSLHTQDNDCLAYTTNLMDKLEQVKTENAVNDAIQDDVAAQAYVEQFGLETFSRADTAVRADKVSAQTADTFQAAATFLNLLQIFGPLDPEIAAKSKYAKYHAVRIAKAIKAGEDPNLSNPKAPPPPTVEDAVGVDENDPDVQITNGDTPSAPIISGSEPAPVLYTPNAKSSTAVSPVGVPMASGSETLSPYPDQGSPEVSPEKDRSNSVGGGYFPSAPATFSSENPEPSLPTAPEIPSAPSGIPPSPPIAPSLDPSSFYTTTPTPATAPAFAPVPAHSPVPAPAPLSHPTTNVTSPPPPVAPVIPSVPSVPSVLSPPTQPLAYAPSAQVLPPTGGYRADEESVVSAQKHARWAVSALNFEDVDTAVKELNIALQALGAR</sequence>
<evidence type="ECO:0000256" key="3">
    <source>
        <dbReference type="ARBA" id="ARBA00007895"/>
    </source>
</evidence>
<evidence type="ECO:0000256" key="2">
    <source>
        <dbReference type="ARBA" id="ARBA00004496"/>
    </source>
</evidence>
<dbReference type="Proteomes" id="UP000800092">
    <property type="component" value="Unassembled WGS sequence"/>
</dbReference>
<dbReference type="Pfam" id="PF04652">
    <property type="entry name" value="Vta1"/>
    <property type="match status" value="1"/>
</dbReference>
<evidence type="ECO:0000256" key="9">
    <source>
        <dbReference type="SAM" id="MobiDB-lite"/>
    </source>
</evidence>
<organism evidence="12 13">
    <name type="scientific">Viridothelium virens</name>
    <name type="common">Speckled blister lichen</name>
    <name type="synonym">Trypethelium virens</name>
    <dbReference type="NCBI Taxonomy" id="1048519"/>
    <lineage>
        <taxon>Eukaryota</taxon>
        <taxon>Fungi</taxon>
        <taxon>Dikarya</taxon>
        <taxon>Ascomycota</taxon>
        <taxon>Pezizomycotina</taxon>
        <taxon>Dothideomycetes</taxon>
        <taxon>Dothideomycetes incertae sedis</taxon>
        <taxon>Trypetheliales</taxon>
        <taxon>Trypetheliaceae</taxon>
        <taxon>Viridothelium</taxon>
    </lineage>
</organism>
<comment type="similarity">
    <text evidence="3">Belongs to the VTA1 family.</text>
</comment>
<dbReference type="InterPro" id="IPR023175">
    <property type="entry name" value="Vta1/CALS_N_sf"/>
</dbReference>
<dbReference type="Gene3D" id="1.20.5.420">
    <property type="entry name" value="Immunoglobulin FC, subunit C"/>
    <property type="match status" value="1"/>
</dbReference>
<dbReference type="EMBL" id="ML991836">
    <property type="protein sequence ID" value="KAF2230739.1"/>
    <property type="molecule type" value="Genomic_DNA"/>
</dbReference>
<dbReference type="PANTHER" id="PTHR46009:SF1">
    <property type="entry name" value="VACUOLAR PROTEIN SORTING-ASSOCIATED PROTEIN VTA1 HOMOLOG"/>
    <property type="match status" value="1"/>
</dbReference>
<evidence type="ECO:0000256" key="5">
    <source>
        <dbReference type="ARBA" id="ARBA00022490"/>
    </source>
</evidence>
<dbReference type="InterPro" id="IPR039431">
    <property type="entry name" value="Vta1/CALS_N"/>
</dbReference>
<evidence type="ECO:0000256" key="8">
    <source>
        <dbReference type="ARBA" id="ARBA00023136"/>
    </source>
</evidence>
<feature type="compositionally biased region" description="Low complexity" evidence="9">
    <location>
        <begin position="297"/>
        <end position="310"/>
    </location>
</feature>
<dbReference type="GO" id="GO:0032511">
    <property type="term" value="P:late endosome to vacuole transport via multivesicular body sorting pathway"/>
    <property type="evidence" value="ECO:0007669"/>
    <property type="project" value="InterPro"/>
</dbReference>
<dbReference type="Pfam" id="PF18097">
    <property type="entry name" value="Vta1_C"/>
    <property type="match status" value="1"/>
</dbReference>
<dbReference type="GO" id="GO:0015031">
    <property type="term" value="P:protein transport"/>
    <property type="evidence" value="ECO:0007669"/>
    <property type="project" value="UniProtKB-KW"/>
</dbReference>
<evidence type="ECO:0000259" key="10">
    <source>
        <dbReference type="Pfam" id="PF04652"/>
    </source>
</evidence>
<feature type="region of interest" description="Disordered" evidence="9">
    <location>
        <begin position="159"/>
        <end position="310"/>
    </location>
</feature>
<evidence type="ECO:0000256" key="6">
    <source>
        <dbReference type="ARBA" id="ARBA00022753"/>
    </source>
</evidence>
<keyword evidence="8" id="KW-0472">Membrane</keyword>
<dbReference type="InterPro" id="IPR041212">
    <property type="entry name" value="Vta1_C"/>
</dbReference>
<dbReference type="OrthoDB" id="391137at2759"/>
<reference evidence="12" key="1">
    <citation type="journal article" date="2020" name="Stud. Mycol.">
        <title>101 Dothideomycetes genomes: a test case for predicting lifestyles and emergence of pathogens.</title>
        <authorList>
            <person name="Haridas S."/>
            <person name="Albert R."/>
            <person name="Binder M."/>
            <person name="Bloem J."/>
            <person name="Labutti K."/>
            <person name="Salamov A."/>
            <person name="Andreopoulos B."/>
            <person name="Baker S."/>
            <person name="Barry K."/>
            <person name="Bills G."/>
            <person name="Bluhm B."/>
            <person name="Cannon C."/>
            <person name="Castanera R."/>
            <person name="Culley D."/>
            <person name="Daum C."/>
            <person name="Ezra D."/>
            <person name="Gonzalez J."/>
            <person name="Henrissat B."/>
            <person name="Kuo A."/>
            <person name="Liang C."/>
            <person name="Lipzen A."/>
            <person name="Lutzoni F."/>
            <person name="Magnuson J."/>
            <person name="Mondo S."/>
            <person name="Nolan M."/>
            <person name="Ohm R."/>
            <person name="Pangilinan J."/>
            <person name="Park H.-J."/>
            <person name="Ramirez L."/>
            <person name="Alfaro M."/>
            <person name="Sun H."/>
            <person name="Tritt A."/>
            <person name="Yoshinaga Y."/>
            <person name="Zwiers L.-H."/>
            <person name="Turgeon B."/>
            <person name="Goodwin S."/>
            <person name="Spatafora J."/>
            <person name="Crous P."/>
            <person name="Grigoriev I."/>
        </authorList>
    </citation>
    <scope>NUCLEOTIDE SEQUENCE</scope>
    <source>
        <strain evidence="12">Tuck. ex Michener</strain>
    </source>
</reference>
<evidence type="ECO:0000313" key="12">
    <source>
        <dbReference type="EMBL" id="KAF2230739.1"/>
    </source>
</evidence>
<comment type="subcellular location">
    <subcellularLocation>
        <location evidence="2">Cytoplasm</location>
    </subcellularLocation>
    <subcellularLocation>
        <location evidence="1">Endosome membrane</location>
        <topology evidence="1">Peripheral membrane protein</topology>
    </subcellularLocation>
</comment>